<organism evidence="1 2">
    <name type="scientific">Ophiobolus disseminans</name>
    <dbReference type="NCBI Taxonomy" id="1469910"/>
    <lineage>
        <taxon>Eukaryota</taxon>
        <taxon>Fungi</taxon>
        <taxon>Dikarya</taxon>
        <taxon>Ascomycota</taxon>
        <taxon>Pezizomycotina</taxon>
        <taxon>Dothideomycetes</taxon>
        <taxon>Pleosporomycetidae</taxon>
        <taxon>Pleosporales</taxon>
        <taxon>Pleosporineae</taxon>
        <taxon>Phaeosphaeriaceae</taxon>
        <taxon>Ophiobolus</taxon>
    </lineage>
</organism>
<keyword evidence="2" id="KW-1185">Reference proteome</keyword>
<reference evidence="1" key="1">
    <citation type="journal article" date="2020" name="Stud. Mycol.">
        <title>101 Dothideomycetes genomes: a test case for predicting lifestyles and emergence of pathogens.</title>
        <authorList>
            <person name="Haridas S."/>
            <person name="Albert R."/>
            <person name="Binder M."/>
            <person name="Bloem J."/>
            <person name="Labutti K."/>
            <person name="Salamov A."/>
            <person name="Andreopoulos B."/>
            <person name="Baker S."/>
            <person name="Barry K."/>
            <person name="Bills G."/>
            <person name="Bluhm B."/>
            <person name="Cannon C."/>
            <person name="Castanera R."/>
            <person name="Culley D."/>
            <person name="Daum C."/>
            <person name="Ezra D."/>
            <person name="Gonzalez J."/>
            <person name="Henrissat B."/>
            <person name="Kuo A."/>
            <person name="Liang C."/>
            <person name="Lipzen A."/>
            <person name="Lutzoni F."/>
            <person name="Magnuson J."/>
            <person name="Mondo S."/>
            <person name="Nolan M."/>
            <person name="Ohm R."/>
            <person name="Pangilinan J."/>
            <person name="Park H.-J."/>
            <person name="Ramirez L."/>
            <person name="Alfaro M."/>
            <person name="Sun H."/>
            <person name="Tritt A."/>
            <person name="Yoshinaga Y."/>
            <person name="Zwiers L.-H."/>
            <person name="Turgeon B."/>
            <person name="Goodwin S."/>
            <person name="Spatafora J."/>
            <person name="Crous P."/>
            <person name="Grigoriev I."/>
        </authorList>
    </citation>
    <scope>NUCLEOTIDE SEQUENCE</scope>
    <source>
        <strain evidence="1">CBS 113818</strain>
    </source>
</reference>
<proteinExistence type="predicted"/>
<name>A0A6A6ZQ09_9PLEO</name>
<gene>
    <name evidence="1" type="ORF">CC86DRAFT_300697</name>
</gene>
<dbReference type="Proteomes" id="UP000799424">
    <property type="component" value="Unassembled WGS sequence"/>
</dbReference>
<accession>A0A6A6ZQ09</accession>
<evidence type="ECO:0000313" key="1">
    <source>
        <dbReference type="EMBL" id="KAF2822387.1"/>
    </source>
</evidence>
<sequence>GTVVLNVRTLSSKAPIKLTYVALVEGFFANVLGLLRCQSLGIYFDLGRDLVY</sequence>
<feature type="non-terminal residue" evidence="1">
    <location>
        <position position="1"/>
    </location>
</feature>
<evidence type="ECO:0000313" key="2">
    <source>
        <dbReference type="Proteomes" id="UP000799424"/>
    </source>
</evidence>
<dbReference type="AlphaFoldDB" id="A0A6A6ZQ09"/>
<dbReference type="EMBL" id="MU006234">
    <property type="protein sequence ID" value="KAF2822387.1"/>
    <property type="molecule type" value="Genomic_DNA"/>
</dbReference>
<dbReference type="OrthoDB" id="3792448at2759"/>
<protein>
    <submittedName>
        <fullName evidence="1">Uncharacterized protein</fullName>
    </submittedName>
</protein>